<dbReference type="AlphaFoldDB" id="A0AAN6USW6"/>
<comment type="caution">
    <text evidence="2">The sequence shown here is derived from an EMBL/GenBank/DDBJ whole genome shotgun (WGS) entry which is preliminary data.</text>
</comment>
<dbReference type="EMBL" id="MU853402">
    <property type="protein sequence ID" value="KAK4137296.1"/>
    <property type="molecule type" value="Genomic_DNA"/>
</dbReference>
<protein>
    <recommendedName>
        <fullName evidence="4">DRBM domain-containing protein</fullName>
    </recommendedName>
</protein>
<evidence type="ECO:0008006" key="4">
    <source>
        <dbReference type="Google" id="ProtNLM"/>
    </source>
</evidence>
<reference evidence="2" key="1">
    <citation type="journal article" date="2023" name="Mol. Phylogenet. Evol.">
        <title>Genome-scale phylogeny and comparative genomics of the fungal order Sordariales.</title>
        <authorList>
            <person name="Hensen N."/>
            <person name="Bonometti L."/>
            <person name="Westerberg I."/>
            <person name="Brannstrom I.O."/>
            <person name="Guillou S."/>
            <person name="Cros-Aarteil S."/>
            <person name="Calhoun S."/>
            <person name="Haridas S."/>
            <person name="Kuo A."/>
            <person name="Mondo S."/>
            <person name="Pangilinan J."/>
            <person name="Riley R."/>
            <person name="LaButti K."/>
            <person name="Andreopoulos B."/>
            <person name="Lipzen A."/>
            <person name="Chen C."/>
            <person name="Yan M."/>
            <person name="Daum C."/>
            <person name="Ng V."/>
            <person name="Clum A."/>
            <person name="Steindorff A."/>
            <person name="Ohm R.A."/>
            <person name="Martin F."/>
            <person name="Silar P."/>
            <person name="Natvig D.O."/>
            <person name="Lalanne C."/>
            <person name="Gautier V."/>
            <person name="Ament-Velasquez S.L."/>
            <person name="Kruys A."/>
            <person name="Hutchinson M.I."/>
            <person name="Powell A.J."/>
            <person name="Barry K."/>
            <person name="Miller A.N."/>
            <person name="Grigoriev I.V."/>
            <person name="Debuchy R."/>
            <person name="Gladieux P."/>
            <person name="Hiltunen Thoren M."/>
            <person name="Johannesson H."/>
        </authorList>
    </citation>
    <scope>NUCLEOTIDE SEQUENCE</scope>
    <source>
        <strain evidence="2">CBS 123565</strain>
    </source>
</reference>
<reference evidence="2" key="2">
    <citation type="submission" date="2023-05" db="EMBL/GenBank/DDBJ databases">
        <authorList>
            <consortium name="Lawrence Berkeley National Laboratory"/>
            <person name="Steindorff A."/>
            <person name="Hensen N."/>
            <person name="Bonometti L."/>
            <person name="Westerberg I."/>
            <person name="Brannstrom I.O."/>
            <person name="Guillou S."/>
            <person name="Cros-Aarteil S."/>
            <person name="Calhoun S."/>
            <person name="Haridas S."/>
            <person name="Kuo A."/>
            <person name="Mondo S."/>
            <person name="Pangilinan J."/>
            <person name="Riley R."/>
            <person name="Labutti K."/>
            <person name="Andreopoulos B."/>
            <person name="Lipzen A."/>
            <person name="Chen C."/>
            <person name="Yanf M."/>
            <person name="Daum C."/>
            <person name="Ng V."/>
            <person name="Clum A."/>
            <person name="Ohm R."/>
            <person name="Martin F."/>
            <person name="Silar P."/>
            <person name="Natvig D."/>
            <person name="Lalanne C."/>
            <person name="Gautier V."/>
            <person name="Ament-Velasquez S.L."/>
            <person name="Kruys A."/>
            <person name="Hutchinson M.I."/>
            <person name="Powell A.J."/>
            <person name="Barry K."/>
            <person name="Miller A.N."/>
            <person name="Grigoriev I.V."/>
            <person name="Debuchy R."/>
            <person name="Gladieux P."/>
            <person name="Thoren M.H."/>
            <person name="Johannesson H."/>
        </authorList>
    </citation>
    <scope>NUCLEOTIDE SEQUENCE</scope>
    <source>
        <strain evidence="2">CBS 123565</strain>
    </source>
</reference>
<name>A0AAN6USW6_9PEZI</name>
<feature type="region of interest" description="Disordered" evidence="1">
    <location>
        <begin position="156"/>
        <end position="211"/>
    </location>
</feature>
<dbReference type="Proteomes" id="UP001304895">
    <property type="component" value="Unassembled WGS sequence"/>
</dbReference>
<sequence>VGSPSVDEPIDYSALKAWIQQQETNPSPLTPLQQRAISDLRQSLAMGEPEIGSQDWISLLQRYLDATTHSCRPTASFADQAVASKWVCRCTFTLSPAAGPMTFPGPDTGFIAVSDSGAPGPPGFARKKDAKKYAAKCCVEWLMAAGHIRPHGNGFLFPKSKATRQPLPTPSSASTSNRLPPPAGSARVTQPGPARPREGVPDDDDANPLSRRVHDMCHSMGMVAPRYVLVPTDEGGCFNGSPDFGVDSAAVPDEVGRVANVYGEKEARCRISEEVLGWLMKEEKKRKDEVDALLKE</sequence>
<organism evidence="2 3">
    <name type="scientific">Trichocladium antarcticum</name>
    <dbReference type="NCBI Taxonomy" id="1450529"/>
    <lineage>
        <taxon>Eukaryota</taxon>
        <taxon>Fungi</taxon>
        <taxon>Dikarya</taxon>
        <taxon>Ascomycota</taxon>
        <taxon>Pezizomycotina</taxon>
        <taxon>Sordariomycetes</taxon>
        <taxon>Sordariomycetidae</taxon>
        <taxon>Sordariales</taxon>
        <taxon>Chaetomiaceae</taxon>
        <taxon>Trichocladium</taxon>
    </lineage>
</organism>
<gene>
    <name evidence="2" type="ORF">BT67DRAFT_352544</name>
</gene>
<evidence type="ECO:0000256" key="1">
    <source>
        <dbReference type="SAM" id="MobiDB-lite"/>
    </source>
</evidence>
<accession>A0AAN6USW6</accession>
<keyword evidence="3" id="KW-1185">Reference proteome</keyword>
<proteinExistence type="predicted"/>
<evidence type="ECO:0000313" key="2">
    <source>
        <dbReference type="EMBL" id="KAK4137296.1"/>
    </source>
</evidence>
<feature type="non-terminal residue" evidence="2">
    <location>
        <position position="1"/>
    </location>
</feature>
<evidence type="ECO:0000313" key="3">
    <source>
        <dbReference type="Proteomes" id="UP001304895"/>
    </source>
</evidence>
<feature type="non-terminal residue" evidence="2">
    <location>
        <position position="296"/>
    </location>
</feature>